<evidence type="ECO:0000313" key="7">
    <source>
        <dbReference type="EMBL" id="MEE3716860.1"/>
    </source>
</evidence>
<proteinExistence type="inferred from homology"/>
<keyword evidence="6" id="KW-0604">Photosystem II</keyword>
<dbReference type="NCBIfam" id="NF002708">
    <property type="entry name" value="PRK02515.1"/>
    <property type="match status" value="1"/>
</dbReference>
<dbReference type="EMBL" id="JAZBJZ010000027">
    <property type="protein sequence ID" value="MEE3716860.1"/>
    <property type="molecule type" value="Genomic_DNA"/>
</dbReference>
<evidence type="ECO:0000256" key="2">
    <source>
        <dbReference type="ARBA" id="ARBA00010827"/>
    </source>
</evidence>
<evidence type="ECO:0000256" key="1">
    <source>
        <dbReference type="ARBA" id="ARBA00004170"/>
    </source>
</evidence>
<keyword evidence="8" id="KW-1185">Reference proteome</keyword>
<name>A0AAW9Q070_9CYAN</name>
<dbReference type="GO" id="GO:0009654">
    <property type="term" value="C:photosystem II oxygen evolving complex"/>
    <property type="evidence" value="ECO:0007669"/>
    <property type="project" value="InterPro"/>
</dbReference>
<dbReference type="Pfam" id="PF06514">
    <property type="entry name" value="PsbU"/>
    <property type="match status" value="1"/>
</dbReference>
<keyword evidence="3" id="KW-0813">Transport</keyword>
<evidence type="ECO:0000256" key="5">
    <source>
        <dbReference type="ARBA" id="ARBA00023136"/>
    </source>
</evidence>
<keyword evidence="6" id="KW-0602">Photosynthesis</keyword>
<comment type="similarity">
    <text evidence="2">Belongs to the PsbU family.</text>
</comment>
<evidence type="ECO:0000313" key="8">
    <source>
        <dbReference type="Proteomes" id="UP001333818"/>
    </source>
</evidence>
<dbReference type="SUPFAM" id="SSF81585">
    <property type="entry name" value="PsbU/PolX domain-like"/>
    <property type="match status" value="1"/>
</dbReference>
<dbReference type="Gene3D" id="1.10.150.320">
    <property type="entry name" value="Photosystem II 12 kDa extrinsic protein"/>
    <property type="match status" value="1"/>
</dbReference>
<protein>
    <submittedName>
        <fullName evidence="7">Photosystem II complex extrinsic protein PsbU</fullName>
    </submittedName>
</protein>
<dbReference type="AlphaFoldDB" id="A0AAW9Q070"/>
<gene>
    <name evidence="7" type="primary">psbU</name>
    <name evidence="7" type="ORF">V2H45_08900</name>
</gene>
<comment type="caution">
    <text evidence="7">The sequence shown here is derived from an EMBL/GenBank/DDBJ whole genome shotgun (WGS) entry which is preliminary data.</text>
</comment>
<dbReference type="GO" id="GO:0042549">
    <property type="term" value="P:photosystem II stabilization"/>
    <property type="evidence" value="ECO:0007669"/>
    <property type="project" value="InterPro"/>
</dbReference>
<dbReference type="GO" id="GO:0019898">
    <property type="term" value="C:extrinsic component of membrane"/>
    <property type="evidence" value="ECO:0007669"/>
    <property type="project" value="InterPro"/>
</dbReference>
<dbReference type="InterPro" id="IPR010527">
    <property type="entry name" value="PSII_PsbU"/>
</dbReference>
<organism evidence="7 8">
    <name type="scientific">Tumidithrix elongata BACA0141</name>
    <dbReference type="NCBI Taxonomy" id="2716417"/>
    <lineage>
        <taxon>Bacteria</taxon>
        <taxon>Bacillati</taxon>
        <taxon>Cyanobacteriota</taxon>
        <taxon>Cyanophyceae</taxon>
        <taxon>Pseudanabaenales</taxon>
        <taxon>Pseudanabaenaceae</taxon>
        <taxon>Tumidithrix</taxon>
        <taxon>Tumidithrix elongata</taxon>
    </lineage>
</organism>
<sequence>MKALVRFSVLILAIAVTWTFGLIGNLSPSVLADQLPDTSFIKQDISKIDLNNANINAFRKVKGMYPTLGRIIVENAPYDSLDDVLNISGLTDTQKQTIRDNAGVFTLNKPDNSMNRERINNSVYRL</sequence>
<evidence type="ECO:0000256" key="4">
    <source>
        <dbReference type="ARBA" id="ARBA00023078"/>
    </source>
</evidence>
<dbReference type="GO" id="GO:0015979">
    <property type="term" value="P:photosynthesis"/>
    <property type="evidence" value="ECO:0007669"/>
    <property type="project" value="InterPro"/>
</dbReference>
<dbReference type="Proteomes" id="UP001333818">
    <property type="component" value="Unassembled WGS sequence"/>
</dbReference>
<evidence type="ECO:0000256" key="3">
    <source>
        <dbReference type="ARBA" id="ARBA00022982"/>
    </source>
</evidence>
<keyword evidence="4" id="KW-0793">Thylakoid</keyword>
<dbReference type="RefSeq" id="WP_330483288.1">
    <property type="nucleotide sequence ID" value="NZ_JAZBJZ010000027.1"/>
</dbReference>
<evidence type="ECO:0000256" key="6">
    <source>
        <dbReference type="ARBA" id="ARBA00023276"/>
    </source>
</evidence>
<keyword evidence="3" id="KW-0249">Electron transport</keyword>
<comment type="subcellular location">
    <subcellularLocation>
        <location evidence="1">Membrane</location>
        <topology evidence="1">Peripheral membrane protein</topology>
    </subcellularLocation>
</comment>
<accession>A0AAW9Q070</accession>
<keyword evidence="5" id="KW-0472">Membrane</keyword>
<reference evidence="7" key="1">
    <citation type="submission" date="2024-01" db="EMBL/GenBank/DDBJ databases">
        <title>Bank of Algae and Cyanobacteria of the Azores (BACA) strain genomes.</title>
        <authorList>
            <person name="Luz R."/>
            <person name="Cordeiro R."/>
            <person name="Fonseca A."/>
            <person name="Goncalves V."/>
        </authorList>
    </citation>
    <scope>NUCLEOTIDE SEQUENCE</scope>
    <source>
        <strain evidence="7">BACA0141</strain>
    </source>
</reference>